<reference evidence="14 15" key="1">
    <citation type="submission" date="2015-07" db="EMBL/GenBank/DDBJ databases">
        <authorList>
            <person name="Noorani M."/>
        </authorList>
    </citation>
    <scope>NUCLEOTIDE SEQUENCE [LARGE SCALE GENOMIC DNA]</scope>
    <source>
        <strain evidence="14 15">KCTC 42284</strain>
    </source>
</reference>
<comment type="similarity">
    <text evidence="2">Belongs to the LolB family.</text>
</comment>
<keyword evidence="6 13" id="KW-0732">Signal</keyword>
<keyword evidence="12" id="KW-0449">Lipoprotein</keyword>
<evidence type="ECO:0000256" key="6">
    <source>
        <dbReference type="ARBA" id="ARBA00022729"/>
    </source>
</evidence>
<evidence type="ECO:0000256" key="2">
    <source>
        <dbReference type="ARBA" id="ARBA00009696"/>
    </source>
</evidence>
<proteinExistence type="inferred from homology"/>
<dbReference type="InterPro" id="IPR004565">
    <property type="entry name" value="OM_lipoprot_LolB"/>
</dbReference>
<keyword evidence="10" id="KW-0143">Chaperone</keyword>
<keyword evidence="9" id="KW-0564">Palmitate</keyword>
<keyword evidence="5" id="KW-0813">Transport</keyword>
<protein>
    <recommendedName>
        <fullName evidence="4">Outer-membrane lipoprotein LolB</fullName>
    </recommendedName>
</protein>
<evidence type="ECO:0000256" key="5">
    <source>
        <dbReference type="ARBA" id="ARBA00022448"/>
    </source>
</evidence>
<gene>
    <name evidence="14" type="ORF">WM2015_1402</name>
</gene>
<feature type="signal peptide" evidence="13">
    <location>
        <begin position="1"/>
        <end position="19"/>
    </location>
</feature>
<dbReference type="SUPFAM" id="SSF89392">
    <property type="entry name" value="Prokaryotic lipoproteins and lipoprotein localization factors"/>
    <property type="match status" value="1"/>
</dbReference>
<evidence type="ECO:0000313" key="15">
    <source>
        <dbReference type="Proteomes" id="UP000066624"/>
    </source>
</evidence>
<evidence type="ECO:0000256" key="1">
    <source>
        <dbReference type="ARBA" id="ARBA00004459"/>
    </source>
</evidence>
<evidence type="ECO:0000256" key="8">
    <source>
        <dbReference type="ARBA" id="ARBA00023136"/>
    </source>
</evidence>
<dbReference type="PROSITE" id="PS51257">
    <property type="entry name" value="PROKAR_LIPOPROTEIN"/>
    <property type="match status" value="1"/>
</dbReference>
<dbReference type="AlphaFoldDB" id="A0A0K0XVP3"/>
<evidence type="ECO:0000256" key="4">
    <source>
        <dbReference type="ARBA" id="ARBA00016202"/>
    </source>
</evidence>
<comment type="subunit">
    <text evidence="3">Monomer.</text>
</comment>
<keyword evidence="7" id="KW-0653">Protein transport</keyword>
<dbReference type="InterPro" id="IPR029046">
    <property type="entry name" value="LolA/LolB/LppX"/>
</dbReference>
<evidence type="ECO:0000256" key="9">
    <source>
        <dbReference type="ARBA" id="ARBA00023139"/>
    </source>
</evidence>
<dbReference type="EMBL" id="CP012154">
    <property type="protein sequence ID" value="AKS41774.1"/>
    <property type="molecule type" value="Genomic_DNA"/>
</dbReference>
<dbReference type="GO" id="GO:0009279">
    <property type="term" value="C:cell outer membrane"/>
    <property type="evidence" value="ECO:0007669"/>
    <property type="project" value="UniProtKB-SubCell"/>
</dbReference>
<keyword evidence="15" id="KW-1185">Reference proteome</keyword>
<evidence type="ECO:0000313" key="14">
    <source>
        <dbReference type="EMBL" id="AKS41774.1"/>
    </source>
</evidence>
<evidence type="ECO:0000256" key="7">
    <source>
        <dbReference type="ARBA" id="ARBA00022927"/>
    </source>
</evidence>
<comment type="subcellular location">
    <subcellularLocation>
        <location evidence="1">Cell outer membrane</location>
        <topology evidence="1">Lipid-anchor</topology>
    </subcellularLocation>
</comment>
<dbReference type="CDD" id="cd16326">
    <property type="entry name" value="LolB"/>
    <property type="match status" value="1"/>
</dbReference>
<dbReference type="GO" id="GO:0015031">
    <property type="term" value="P:protein transport"/>
    <property type="evidence" value="ECO:0007669"/>
    <property type="project" value="UniProtKB-KW"/>
</dbReference>
<dbReference type="Pfam" id="PF03550">
    <property type="entry name" value="LolB"/>
    <property type="match status" value="1"/>
</dbReference>
<organism evidence="14 15">
    <name type="scientific">Wenzhouxiangella marina</name>
    <dbReference type="NCBI Taxonomy" id="1579979"/>
    <lineage>
        <taxon>Bacteria</taxon>
        <taxon>Pseudomonadati</taxon>
        <taxon>Pseudomonadota</taxon>
        <taxon>Gammaproteobacteria</taxon>
        <taxon>Chromatiales</taxon>
        <taxon>Wenzhouxiangellaceae</taxon>
        <taxon>Wenzhouxiangella</taxon>
    </lineage>
</organism>
<keyword evidence="8" id="KW-0472">Membrane</keyword>
<dbReference type="Gene3D" id="2.50.20.10">
    <property type="entry name" value="Lipoprotein localisation LolA/LolB/LppX"/>
    <property type="match status" value="1"/>
</dbReference>
<keyword evidence="11" id="KW-0998">Cell outer membrane</keyword>
<dbReference type="KEGG" id="wma:WM2015_1402"/>
<dbReference type="Proteomes" id="UP000066624">
    <property type="component" value="Chromosome"/>
</dbReference>
<evidence type="ECO:0000256" key="13">
    <source>
        <dbReference type="SAM" id="SignalP"/>
    </source>
</evidence>
<evidence type="ECO:0000256" key="10">
    <source>
        <dbReference type="ARBA" id="ARBA00023186"/>
    </source>
</evidence>
<evidence type="ECO:0000256" key="3">
    <source>
        <dbReference type="ARBA" id="ARBA00011245"/>
    </source>
</evidence>
<feature type="chain" id="PRO_5005454483" description="Outer-membrane lipoprotein LolB" evidence="13">
    <location>
        <begin position="20"/>
        <end position="203"/>
    </location>
</feature>
<evidence type="ECO:0000256" key="12">
    <source>
        <dbReference type="ARBA" id="ARBA00023288"/>
    </source>
</evidence>
<evidence type="ECO:0000256" key="11">
    <source>
        <dbReference type="ARBA" id="ARBA00023237"/>
    </source>
</evidence>
<dbReference type="STRING" id="1579979.WM2015_1402"/>
<accession>A0A0K0XVP3</accession>
<name>A0A0K0XVP3_9GAMM</name>
<sequence length="203" mass="22323">MGRAPSRLALVLLTMALLAACASREQRPDGAWMVEREALFDRHPVWSVSGRVALSDGERGGSLAFRWEAEADRHRIVLRTLAGGRQWRLEFDPDGAVLEGSEVGLIEGEGPDPLVEAAVGWPIPVRDLSWWIRGLVPPEGTTLTRYAEDGTLAEAVAPPWRLSFQRYAPGPESVLPSRLQADSAPYRVRIVLRDWQFGGSTGS</sequence>